<evidence type="ECO:0000313" key="2">
    <source>
        <dbReference type="EMBL" id="GEK23200.1"/>
    </source>
</evidence>
<feature type="transmembrane region" description="Helical" evidence="1">
    <location>
        <begin position="49"/>
        <end position="72"/>
    </location>
</feature>
<evidence type="ECO:0000313" key="3">
    <source>
        <dbReference type="Proteomes" id="UP000321118"/>
    </source>
</evidence>
<dbReference type="OrthoDB" id="4828290at2"/>
<accession>A0A510VDA8</accession>
<keyword evidence="1" id="KW-1133">Transmembrane helix</keyword>
<gene>
    <name evidence="2" type="ORF">CXY01_37200</name>
</gene>
<organism evidence="2 3">
    <name type="scientific">Cellulomonas xylanilytica</name>
    <dbReference type="NCBI Taxonomy" id="233583"/>
    <lineage>
        <taxon>Bacteria</taxon>
        <taxon>Bacillati</taxon>
        <taxon>Actinomycetota</taxon>
        <taxon>Actinomycetes</taxon>
        <taxon>Micrococcales</taxon>
        <taxon>Cellulomonadaceae</taxon>
        <taxon>Cellulomonas</taxon>
    </lineage>
</organism>
<dbReference type="EMBL" id="BJUB01000014">
    <property type="protein sequence ID" value="GEK23200.1"/>
    <property type="molecule type" value="Genomic_DNA"/>
</dbReference>
<keyword evidence="1" id="KW-0472">Membrane</keyword>
<evidence type="ECO:0000256" key="1">
    <source>
        <dbReference type="SAM" id="Phobius"/>
    </source>
</evidence>
<proteinExistence type="predicted"/>
<comment type="caution">
    <text evidence="2">The sequence shown here is derived from an EMBL/GenBank/DDBJ whole genome shotgun (WGS) entry which is preliminary data.</text>
</comment>
<name>A0A510VDA8_9CELL</name>
<feature type="transmembrane region" description="Helical" evidence="1">
    <location>
        <begin position="21"/>
        <end position="43"/>
    </location>
</feature>
<sequence>MSYPVIERREDDGSGTPGRMLSVVFPAILFILGLALFTISFNVGDWGPWAFAGGILAISLSFAIPTTILPALEDRA</sequence>
<reference evidence="2 3" key="1">
    <citation type="submission" date="2019-07" db="EMBL/GenBank/DDBJ databases">
        <title>Whole genome shotgun sequence of Cellulomonas xylanilytica NBRC 101102.</title>
        <authorList>
            <person name="Hosoyama A."/>
            <person name="Uohara A."/>
            <person name="Ohji S."/>
            <person name="Ichikawa N."/>
        </authorList>
    </citation>
    <scope>NUCLEOTIDE SEQUENCE [LARGE SCALE GENOMIC DNA]</scope>
    <source>
        <strain evidence="2 3">NBRC 101102</strain>
    </source>
</reference>
<keyword evidence="3" id="KW-1185">Reference proteome</keyword>
<dbReference type="RefSeq" id="WP_146930592.1">
    <property type="nucleotide sequence ID" value="NZ_BJUB01000014.1"/>
</dbReference>
<protein>
    <submittedName>
        <fullName evidence="2">Uncharacterized protein</fullName>
    </submittedName>
</protein>
<dbReference type="AlphaFoldDB" id="A0A510VDA8"/>
<dbReference type="Proteomes" id="UP000321118">
    <property type="component" value="Unassembled WGS sequence"/>
</dbReference>
<keyword evidence="1" id="KW-0812">Transmembrane</keyword>